<dbReference type="Pfam" id="PF10456">
    <property type="entry name" value="BAR_3_WASP_bdg"/>
    <property type="match status" value="1"/>
</dbReference>
<protein>
    <submittedName>
        <fullName evidence="2">Sorting nexin-18</fullName>
    </submittedName>
</protein>
<dbReference type="GO" id="GO:0016197">
    <property type="term" value="P:endosomal transport"/>
    <property type="evidence" value="ECO:0007669"/>
    <property type="project" value="TreeGrafter"/>
</dbReference>
<feature type="domain" description="Sorting nexin protein WASP-binding" evidence="1">
    <location>
        <begin position="81"/>
        <end position="193"/>
    </location>
</feature>
<evidence type="ECO:0000313" key="2">
    <source>
        <dbReference type="EMBL" id="GBN08433.1"/>
    </source>
</evidence>
<dbReference type="GO" id="GO:0006897">
    <property type="term" value="P:endocytosis"/>
    <property type="evidence" value="ECO:0007669"/>
    <property type="project" value="TreeGrafter"/>
</dbReference>
<dbReference type="Gene3D" id="1.20.1270.60">
    <property type="entry name" value="Arfaptin homology (AH) domain/BAR domain"/>
    <property type="match status" value="1"/>
</dbReference>
<dbReference type="EMBL" id="BGPR01005261">
    <property type="protein sequence ID" value="GBN08433.1"/>
    <property type="molecule type" value="Genomic_DNA"/>
</dbReference>
<keyword evidence="3" id="KW-1185">Reference proteome</keyword>
<dbReference type="PANTHER" id="PTHR45827">
    <property type="entry name" value="SORTING NEXIN"/>
    <property type="match status" value="1"/>
</dbReference>
<evidence type="ECO:0000259" key="1">
    <source>
        <dbReference type="Pfam" id="PF10456"/>
    </source>
</evidence>
<dbReference type="AlphaFoldDB" id="A0A4Y2L3Q9"/>
<dbReference type="GO" id="GO:0005886">
    <property type="term" value="C:plasma membrane"/>
    <property type="evidence" value="ECO:0007669"/>
    <property type="project" value="TreeGrafter"/>
</dbReference>
<proteinExistence type="predicted"/>
<accession>A0A4Y2L3Q9</accession>
<dbReference type="OrthoDB" id="10254720at2759"/>
<dbReference type="GO" id="GO:0097320">
    <property type="term" value="P:plasma membrane tubulation"/>
    <property type="evidence" value="ECO:0007669"/>
    <property type="project" value="TreeGrafter"/>
</dbReference>
<dbReference type="GO" id="GO:0035091">
    <property type="term" value="F:phosphatidylinositol binding"/>
    <property type="evidence" value="ECO:0007669"/>
    <property type="project" value="TreeGrafter"/>
</dbReference>
<organism evidence="2 3">
    <name type="scientific">Araneus ventricosus</name>
    <name type="common">Orbweaver spider</name>
    <name type="synonym">Epeira ventricosa</name>
    <dbReference type="NCBI Taxonomy" id="182803"/>
    <lineage>
        <taxon>Eukaryota</taxon>
        <taxon>Metazoa</taxon>
        <taxon>Ecdysozoa</taxon>
        <taxon>Arthropoda</taxon>
        <taxon>Chelicerata</taxon>
        <taxon>Arachnida</taxon>
        <taxon>Araneae</taxon>
        <taxon>Araneomorphae</taxon>
        <taxon>Entelegynae</taxon>
        <taxon>Araneoidea</taxon>
        <taxon>Araneidae</taxon>
        <taxon>Araneus</taxon>
    </lineage>
</organism>
<dbReference type="PANTHER" id="PTHR45827:SF1">
    <property type="entry name" value="SORTING NEXIN"/>
    <property type="match status" value="1"/>
</dbReference>
<gene>
    <name evidence="2" type="primary">Snx18</name>
    <name evidence="2" type="ORF">AVEN_128655_1</name>
</gene>
<comment type="caution">
    <text evidence="2">The sequence shown here is derived from an EMBL/GenBank/DDBJ whole genome shotgun (WGS) entry which is preliminary data.</text>
</comment>
<dbReference type="GO" id="GO:0031410">
    <property type="term" value="C:cytoplasmic vesicle"/>
    <property type="evidence" value="ECO:0007669"/>
    <property type="project" value="TreeGrafter"/>
</dbReference>
<dbReference type="InterPro" id="IPR027267">
    <property type="entry name" value="AH/BAR_dom_sf"/>
</dbReference>
<dbReference type="InterPro" id="IPR019497">
    <property type="entry name" value="Sorting_nexin_WASP-bd-dom"/>
</dbReference>
<reference evidence="2 3" key="1">
    <citation type="journal article" date="2019" name="Sci. Rep.">
        <title>Orb-weaving spider Araneus ventricosus genome elucidates the spidroin gene catalogue.</title>
        <authorList>
            <person name="Kono N."/>
            <person name="Nakamura H."/>
            <person name="Ohtoshi R."/>
            <person name="Moran D.A.P."/>
            <person name="Shinohara A."/>
            <person name="Yoshida Y."/>
            <person name="Fujiwara M."/>
            <person name="Mori M."/>
            <person name="Tomita M."/>
            <person name="Arakawa K."/>
        </authorList>
    </citation>
    <scope>NUCLEOTIDE SEQUENCE [LARGE SCALE GENOMIC DNA]</scope>
</reference>
<sequence length="194" mass="22578">MHKDADHKFFGHLMYRDSYFVANYRTLFTPLINCSPFYAKSLICSSRAVRCLRITPTNLPYSATFCANVDPYRNFLHHHSGPRNDLEPFGDILHEYKGILASWPEIVQIQKGATQKKKEHQKLMEEGKLPQESVMAIARRTDIISYAVLAEITHFQQEQVGEFKNMIQNFLQEQVKFYLQIAEKLQSALDLYDT</sequence>
<name>A0A4Y2L3Q9_ARAVE</name>
<dbReference type="Proteomes" id="UP000499080">
    <property type="component" value="Unassembled WGS sequence"/>
</dbReference>
<evidence type="ECO:0000313" key="3">
    <source>
        <dbReference type="Proteomes" id="UP000499080"/>
    </source>
</evidence>